<proteinExistence type="predicted"/>
<dbReference type="InterPro" id="IPR008928">
    <property type="entry name" value="6-hairpin_glycosidase_sf"/>
</dbReference>
<dbReference type="InterPro" id="IPR024705">
    <property type="entry name" value="Ssp411"/>
</dbReference>
<dbReference type="GO" id="GO:0005975">
    <property type="term" value="P:carbohydrate metabolic process"/>
    <property type="evidence" value="ECO:0007669"/>
    <property type="project" value="InterPro"/>
</dbReference>
<dbReference type="CDD" id="cd02955">
    <property type="entry name" value="SSP411"/>
    <property type="match status" value="1"/>
</dbReference>
<dbReference type="Pfam" id="PF03190">
    <property type="entry name" value="Thioredox_DsbH"/>
    <property type="match status" value="1"/>
</dbReference>
<evidence type="ECO:0000259" key="1">
    <source>
        <dbReference type="Pfam" id="PF03190"/>
    </source>
</evidence>
<dbReference type="SUPFAM" id="SSF48208">
    <property type="entry name" value="Six-hairpin glycosidases"/>
    <property type="match status" value="1"/>
</dbReference>
<reference evidence="2" key="1">
    <citation type="journal article" date="2015" name="Nature">
        <title>Complex archaea that bridge the gap between prokaryotes and eukaryotes.</title>
        <authorList>
            <person name="Spang A."/>
            <person name="Saw J.H."/>
            <person name="Jorgensen S.L."/>
            <person name="Zaremba-Niedzwiedzka K."/>
            <person name="Martijn J."/>
            <person name="Lind A.E."/>
            <person name="van Eijk R."/>
            <person name="Schleper C."/>
            <person name="Guy L."/>
            <person name="Ettema T.J."/>
        </authorList>
    </citation>
    <scope>NUCLEOTIDE SEQUENCE</scope>
</reference>
<accession>A0A0F9FMW2</accession>
<dbReference type="PANTHER" id="PTHR42899:SF1">
    <property type="entry name" value="SPERMATOGENESIS-ASSOCIATED PROTEIN 20"/>
    <property type="match status" value="1"/>
</dbReference>
<evidence type="ECO:0000313" key="2">
    <source>
        <dbReference type="EMBL" id="KKL87578.1"/>
    </source>
</evidence>
<name>A0A0F9FMW2_9ZZZZ</name>
<gene>
    <name evidence="2" type="ORF">LCGC14_1933320</name>
</gene>
<organism evidence="2">
    <name type="scientific">marine sediment metagenome</name>
    <dbReference type="NCBI Taxonomy" id="412755"/>
    <lineage>
        <taxon>unclassified sequences</taxon>
        <taxon>metagenomes</taxon>
        <taxon>ecological metagenomes</taxon>
    </lineage>
</organism>
<dbReference type="PANTHER" id="PTHR42899">
    <property type="entry name" value="SPERMATOGENESIS-ASSOCIATED PROTEIN 20"/>
    <property type="match status" value="1"/>
</dbReference>
<protein>
    <recommendedName>
        <fullName evidence="1">Spermatogenesis-associated protein 20-like TRX domain-containing protein</fullName>
    </recommendedName>
</protein>
<dbReference type="AlphaFoldDB" id="A0A0F9FMW2"/>
<dbReference type="InterPro" id="IPR036249">
    <property type="entry name" value="Thioredoxin-like_sf"/>
</dbReference>
<feature type="domain" description="Spermatogenesis-associated protein 20-like TRX" evidence="1">
    <location>
        <begin position="38"/>
        <end position="191"/>
    </location>
</feature>
<dbReference type="Gene3D" id="3.40.30.10">
    <property type="entry name" value="Glutaredoxin"/>
    <property type="match status" value="1"/>
</dbReference>
<dbReference type="EMBL" id="LAZR01020801">
    <property type="protein sequence ID" value="KKL87578.1"/>
    <property type="molecule type" value="Genomic_DNA"/>
</dbReference>
<comment type="caution">
    <text evidence="2">The sequence shown here is derived from an EMBL/GenBank/DDBJ whole genome shotgun (WGS) entry which is preliminary data.</text>
</comment>
<dbReference type="SUPFAM" id="SSF52833">
    <property type="entry name" value="Thioredoxin-like"/>
    <property type="match status" value="1"/>
</dbReference>
<dbReference type="InterPro" id="IPR004879">
    <property type="entry name" value="Ssp411-like_TRX"/>
</dbReference>
<sequence>MDSLSLLKNLEQVRKTKAENYEVRTEHYREDGSPKYINRLIREDSPYLLQHAHNPVNWYAWGNEAFAVARKANKPLFLSIGYSTCHWCHVMEVESFDNEAVAELLNRFFISIKVDREQRPDLDEIYMMGVQLTTGRGGWPMSSFLTPDGKPFFGGTYFSAEQFKELLTRVSSAWLEQEQAILKQADGIAKTVDQYLSSSVEAATLDHGLLSQWLQQMLSQYDNINGGFSAAPKFPNETNLLFLLDQSKHSEQVDRNLRQAISHTLDSMAQGGIYDQVAGGFHRYSTDDEWLVPHFEKMLYNQALLGQVYAQSYFLTANHFHLQIARETFDYVLRDMTAPSGGFYSATDADSEGQEGTFFLWDQQQLKKLLSTEDYQFIESLYGISADGNFEGRNILYLPKIPKIYASGLTRPTKLKQWQGRLEAIKHQLYLEREKRIHPFKDKKIITAWNGMMITGLAKGAMLLNEPRYLIAAQQAADYLWNNHFDQSSDLFPLSRDKQFPEPG</sequence>